<keyword evidence="1" id="KW-0472">Membrane</keyword>
<organism evidence="2 3">
    <name type="scientific">Niastella populi</name>
    <dbReference type="NCBI Taxonomy" id="550983"/>
    <lineage>
        <taxon>Bacteria</taxon>
        <taxon>Pseudomonadati</taxon>
        <taxon>Bacteroidota</taxon>
        <taxon>Chitinophagia</taxon>
        <taxon>Chitinophagales</taxon>
        <taxon>Chitinophagaceae</taxon>
        <taxon>Niastella</taxon>
    </lineage>
</organism>
<gene>
    <name evidence="2" type="ORF">A4R26_11265</name>
</gene>
<keyword evidence="1" id="KW-0812">Transmembrane</keyword>
<proteinExistence type="predicted"/>
<feature type="transmembrane region" description="Helical" evidence="1">
    <location>
        <begin position="6"/>
        <end position="26"/>
    </location>
</feature>
<dbReference type="Proteomes" id="UP000192276">
    <property type="component" value="Unassembled WGS sequence"/>
</dbReference>
<reference evidence="3" key="1">
    <citation type="submission" date="2016-04" db="EMBL/GenBank/DDBJ databases">
        <authorList>
            <person name="Chen L."/>
            <person name="Zhuang W."/>
            <person name="Wang G."/>
        </authorList>
    </citation>
    <scope>NUCLEOTIDE SEQUENCE [LARGE SCALE GENOMIC DNA]</scope>
    <source>
        <strain evidence="3">208</strain>
    </source>
</reference>
<evidence type="ECO:0000256" key="1">
    <source>
        <dbReference type="SAM" id="Phobius"/>
    </source>
</evidence>
<dbReference type="RefSeq" id="WP_081160432.1">
    <property type="nucleotide sequence ID" value="NZ_LWBP01000002.1"/>
</dbReference>
<keyword evidence="1" id="KW-1133">Transmembrane helix</keyword>
<dbReference type="AlphaFoldDB" id="A0A1V9GBS2"/>
<sequence>MRIVPFVNSLLVVTFLAVIASMAIMMTGTGYNDKVSHTCFILHATSGFLLLARAAFKSDESEEEGEEVQ</sequence>
<dbReference type="OrthoDB" id="679540at2"/>
<accession>A0A1V9GBS2</accession>
<evidence type="ECO:0000313" key="3">
    <source>
        <dbReference type="Proteomes" id="UP000192276"/>
    </source>
</evidence>
<keyword evidence="3" id="KW-1185">Reference proteome</keyword>
<protein>
    <submittedName>
        <fullName evidence="2">Uncharacterized protein</fullName>
    </submittedName>
</protein>
<name>A0A1V9GBS2_9BACT</name>
<comment type="caution">
    <text evidence="2">The sequence shown here is derived from an EMBL/GenBank/DDBJ whole genome shotgun (WGS) entry which is preliminary data.</text>
</comment>
<dbReference type="EMBL" id="LWBP01000002">
    <property type="protein sequence ID" value="OQP68063.1"/>
    <property type="molecule type" value="Genomic_DNA"/>
</dbReference>
<evidence type="ECO:0000313" key="2">
    <source>
        <dbReference type="EMBL" id="OQP68063.1"/>
    </source>
</evidence>